<gene>
    <name evidence="1" type="ordered locus">AM1_5747</name>
</gene>
<evidence type="ECO:0000313" key="1">
    <source>
        <dbReference type="EMBL" id="ABW30692.1"/>
    </source>
</evidence>
<dbReference type="InterPro" id="IPR018971">
    <property type="entry name" value="DUF1997"/>
</dbReference>
<name>B0BZE7_ACAM1</name>
<sequence length="228" mass="25657">MHSSKTQQDIEKQLVPCPEAGCLSQSDSSSRFVQFISVTHPELEASLPQALHFKHQFKGQMDLKADKDTVMAYLDAHQGWFCRCAHPMKVEPVGSNGYILSLGRYGSFGFEVEPQIGLELLPQEEGVYRITTIPVQNKFDHCYQVDFQAAMYLNETSDPGDNSSTPQTSVEWDLALDVAIVFPQFILRLPRKMIQGVGDKLLQQIVQQISQRLTKKVQSDFHASHGIC</sequence>
<keyword evidence="2" id="KW-1185">Reference proteome</keyword>
<dbReference type="HOGENOM" id="CLU_096499_0_0_3"/>
<dbReference type="PANTHER" id="PTHR34131:SF3">
    <property type="entry name" value="(RAP ANNOTATION RELEASE2) GALACTOSE-BINDING LIKE DOMAIN CONTAINING PROTEIN"/>
    <property type="match status" value="1"/>
</dbReference>
<reference evidence="1 2" key="1">
    <citation type="journal article" date="2008" name="Proc. Natl. Acad. Sci. U.S.A.">
        <title>Niche adaptation and genome expansion in the chlorophyll d-producing cyanobacterium Acaryochloris marina.</title>
        <authorList>
            <person name="Swingley W.D."/>
            <person name="Chen M."/>
            <person name="Cheung P.C."/>
            <person name="Conrad A.L."/>
            <person name="Dejesa L.C."/>
            <person name="Hao J."/>
            <person name="Honchak B.M."/>
            <person name="Karbach L.E."/>
            <person name="Kurdoglu A."/>
            <person name="Lahiri S."/>
            <person name="Mastrian S.D."/>
            <person name="Miyashita H."/>
            <person name="Page L."/>
            <person name="Ramakrishna P."/>
            <person name="Satoh S."/>
            <person name="Sattley W.M."/>
            <person name="Shimada Y."/>
            <person name="Taylor H.L."/>
            <person name="Tomo T."/>
            <person name="Tsuchiya T."/>
            <person name="Wang Z.T."/>
            <person name="Raymond J."/>
            <person name="Mimuro M."/>
            <person name="Blankenship R.E."/>
            <person name="Touchman J.W."/>
        </authorList>
    </citation>
    <scope>NUCLEOTIDE SEQUENCE [LARGE SCALE GENOMIC DNA]</scope>
    <source>
        <strain evidence="2">MBIC 11017</strain>
    </source>
</reference>
<dbReference type="Pfam" id="PF09366">
    <property type="entry name" value="DUF1997"/>
    <property type="match status" value="1"/>
</dbReference>
<dbReference type="Proteomes" id="UP000000268">
    <property type="component" value="Chromosome"/>
</dbReference>
<dbReference type="OrthoDB" id="456116at2"/>
<protein>
    <recommendedName>
        <fullName evidence="3">DUF1997 domain-containing protein</fullName>
    </recommendedName>
</protein>
<dbReference type="PANTHER" id="PTHR34131">
    <property type="entry name" value="(RAP ANNOTATION RELEASE2) GALACTOSE-BINDING LIKE DOMAIN CONTAINING PROTEIN"/>
    <property type="match status" value="1"/>
</dbReference>
<organism evidence="1 2">
    <name type="scientific">Acaryochloris marina (strain MBIC 11017)</name>
    <dbReference type="NCBI Taxonomy" id="329726"/>
    <lineage>
        <taxon>Bacteria</taxon>
        <taxon>Bacillati</taxon>
        <taxon>Cyanobacteriota</taxon>
        <taxon>Cyanophyceae</taxon>
        <taxon>Acaryochloridales</taxon>
        <taxon>Acaryochloridaceae</taxon>
        <taxon>Acaryochloris</taxon>
    </lineage>
</organism>
<dbReference type="EMBL" id="CP000828">
    <property type="protein sequence ID" value="ABW30692.1"/>
    <property type="molecule type" value="Genomic_DNA"/>
</dbReference>
<dbReference type="STRING" id="329726.AM1_5747"/>
<dbReference type="KEGG" id="amr:AM1_5747"/>
<dbReference type="AlphaFoldDB" id="B0BZE7"/>
<evidence type="ECO:0008006" key="3">
    <source>
        <dbReference type="Google" id="ProtNLM"/>
    </source>
</evidence>
<dbReference type="eggNOG" id="COG2801">
    <property type="taxonomic scope" value="Bacteria"/>
</dbReference>
<dbReference type="RefSeq" id="WP_012165906.1">
    <property type="nucleotide sequence ID" value="NC_009925.1"/>
</dbReference>
<accession>B0BZE7</accession>
<evidence type="ECO:0000313" key="2">
    <source>
        <dbReference type="Proteomes" id="UP000000268"/>
    </source>
</evidence>
<proteinExistence type="predicted"/>
<dbReference type="InterPro" id="IPR023393">
    <property type="entry name" value="START-like_dom_sf"/>
</dbReference>
<dbReference type="Gene3D" id="3.30.530.20">
    <property type="match status" value="1"/>
</dbReference>